<dbReference type="Proteomes" id="UP000243975">
    <property type="component" value="Unassembled WGS sequence"/>
</dbReference>
<evidence type="ECO:0000313" key="6">
    <source>
        <dbReference type="Proteomes" id="UP000243975"/>
    </source>
</evidence>
<feature type="domain" description="HTH La-type RNA-binding" evidence="4">
    <location>
        <begin position="413"/>
        <end position="514"/>
    </location>
</feature>
<feature type="region of interest" description="Disordered" evidence="3">
    <location>
        <begin position="137"/>
        <end position="335"/>
    </location>
</feature>
<keyword evidence="6" id="KW-1185">Reference proteome</keyword>
<dbReference type="CDD" id="cd07323">
    <property type="entry name" value="LAM"/>
    <property type="match status" value="1"/>
</dbReference>
<feature type="region of interest" description="Disordered" evidence="3">
    <location>
        <begin position="69"/>
        <end position="119"/>
    </location>
</feature>
<dbReference type="Pfam" id="PF05383">
    <property type="entry name" value="La"/>
    <property type="match status" value="1"/>
</dbReference>
<dbReference type="InterPro" id="IPR045180">
    <property type="entry name" value="La_dom_prot"/>
</dbReference>
<feature type="compositionally biased region" description="Low complexity" evidence="3">
    <location>
        <begin position="139"/>
        <end position="157"/>
    </location>
</feature>
<dbReference type="InterPro" id="IPR036388">
    <property type="entry name" value="WH-like_DNA-bd_sf"/>
</dbReference>
<comment type="caution">
    <text evidence="5">The sequence shown here is derived from an EMBL/GenBank/DDBJ whole genome shotgun (WGS) entry which is preliminary data.</text>
</comment>
<evidence type="ECO:0000256" key="3">
    <source>
        <dbReference type="SAM" id="MobiDB-lite"/>
    </source>
</evidence>
<dbReference type="Gramene" id="KVH92280">
    <property type="protein sequence ID" value="KVH92280"/>
    <property type="gene ID" value="Ccrd_005686"/>
</dbReference>
<feature type="region of interest" description="Disordered" evidence="3">
    <location>
        <begin position="572"/>
        <end position="596"/>
    </location>
</feature>
<dbReference type="OMA" id="KRNDWRR"/>
<dbReference type="EMBL" id="LEKV01004826">
    <property type="protein sequence ID" value="KVH92280.1"/>
    <property type="molecule type" value="Genomic_DNA"/>
</dbReference>
<gene>
    <name evidence="5" type="ORF">Ccrd_005686</name>
</gene>
<dbReference type="SMART" id="SM00715">
    <property type="entry name" value="LA"/>
    <property type="match status" value="1"/>
</dbReference>
<name>A0A103XK97_CYNCS</name>
<keyword evidence="1 2" id="KW-0694">RNA-binding</keyword>
<dbReference type="InterPro" id="IPR036390">
    <property type="entry name" value="WH_DNA-bd_sf"/>
</dbReference>
<dbReference type="SUPFAM" id="SSF46785">
    <property type="entry name" value="Winged helix' DNA-binding domain"/>
    <property type="match status" value="1"/>
</dbReference>
<feature type="compositionally biased region" description="Basic and acidic residues" evidence="3">
    <location>
        <begin position="247"/>
        <end position="256"/>
    </location>
</feature>
<dbReference type="Gene3D" id="1.10.10.10">
    <property type="entry name" value="Winged helix-like DNA-binding domain superfamily/Winged helix DNA-binding domain"/>
    <property type="match status" value="1"/>
</dbReference>
<feature type="compositionally biased region" description="Polar residues" evidence="3">
    <location>
        <begin position="206"/>
        <end position="225"/>
    </location>
</feature>
<protein>
    <submittedName>
        <fullName evidence="5">RNA-binding protein Lupus La</fullName>
    </submittedName>
</protein>
<feature type="compositionally biased region" description="Basic and acidic residues" evidence="3">
    <location>
        <begin position="287"/>
        <end position="323"/>
    </location>
</feature>
<dbReference type="PANTHER" id="PTHR22792:SF132">
    <property type="entry name" value="LA-RELATED PROTEIN 1"/>
    <property type="match status" value="1"/>
</dbReference>
<proteinExistence type="predicted"/>
<dbReference type="PROSITE" id="PS50961">
    <property type="entry name" value="HTH_LA"/>
    <property type="match status" value="1"/>
</dbReference>
<evidence type="ECO:0000313" key="5">
    <source>
        <dbReference type="EMBL" id="KVH92280.1"/>
    </source>
</evidence>
<evidence type="ECO:0000259" key="4">
    <source>
        <dbReference type="PROSITE" id="PS50961"/>
    </source>
</evidence>
<dbReference type="PANTHER" id="PTHR22792">
    <property type="entry name" value="LUPUS LA PROTEIN-RELATED"/>
    <property type="match status" value="1"/>
</dbReference>
<feature type="compositionally biased region" description="Polar residues" evidence="3">
    <location>
        <begin position="167"/>
        <end position="191"/>
    </location>
</feature>
<feature type="compositionally biased region" description="Polar residues" evidence="3">
    <location>
        <begin position="1"/>
        <end position="10"/>
    </location>
</feature>
<feature type="compositionally biased region" description="Gly residues" evidence="3">
    <location>
        <begin position="94"/>
        <end position="104"/>
    </location>
</feature>
<dbReference type="InterPro" id="IPR006630">
    <property type="entry name" value="La_HTH"/>
</dbReference>
<dbReference type="STRING" id="59895.A0A103XK97"/>
<organism evidence="5 6">
    <name type="scientific">Cynara cardunculus var. scolymus</name>
    <name type="common">Globe artichoke</name>
    <name type="synonym">Cynara scolymus</name>
    <dbReference type="NCBI Taxonomy" id="59895"/>
    <lineage>
        <taxon>Eukaryota</taxon>
        <taxon>Viridiplantae</taxon>
        <taxon>Streptophyta</taxon>
        <taxon>Embryophyta</taxon>
        <taxon>Tracheophyta</taxon>
        <taxon>Spermatophyta</taxon>
        <taxon>Magnoliopsida</taxon>
        <taxon>eudicotyledons</taxon>
        <taxon>Gunneridae</taxon>
        <taxon>Pentapetalae</taxon>
        <taxon>asterids</taxon>
        <taxon>campanulids</taxon>
        <taxon>Asterales</taxon>
        <taxon>Asteraceae</taxon>
        <taxon>Carduoideae</taxon>
        <taxon>Cardueae</taxon>
        <taxon>Carduinae</taxon>
        <taxon>Cynara</taxon>
    </lineage>
</organism>
<dbReference type="AlphaFoldDB" id="A0A103XK97"/>
<accession>A0A103XK97</accession>
<sequence length="596" mass="63696">MAAMNFQSDDSGGGVIKSPRSPGHSQTVSSPWSSIVQGSPVIVSDAVSAAPVSVAPAPTFSSSVEEQIGNFTSDWCPPTTVPEIASSPDDSGTDGQGSDSGGVGSSSASKKPVWNKPNGVVEVVSPVMGAVSWPALGESTKASPKSSSSDSLKALADGPLPPALQVVTGNSSPSSHKQASDSNLHPTSTPNHVAPARQRSMKRGGSFNSNLSVNGGATHMSSTSHDLVVESPHNTSLKPGTAAAESSPRDQTHIESQRGGFGAQSHNGNDHQHQRHSYRRGSGGQHTRVDGSYHHNYGGKRDQDRGNHEWNQHSRSFNSRDTHLQPQRGYPRGGYIRPSVHASTPFIPPPMPLPVRSFGNNMIYPDMPSPLFYVQGPPPPPESLRGMPLVAPIPPPMYFAVPDPMLHARIVSQIDYYFRDLTASNPLHIFGSNENLVKDTYLRKNMDEHGWVPVSLIAGFKKITTTGLMGVTEKVLYLTDNVQLILDAMGASTIVEVQGDKIRRRNDWMRWLMHPPAQYSNLSSPQAVGRSPNQDVLASQLQGVTLDETASTNQDSVDTFFGRSSSGEFQLQQAGGEEIGHVGGQQQAGPERATLA</sequence>
<reference evidence="5 6" key="1">
    <citation type="journal article" date="2016" name="Sci. Rep.">
        <title>The genome sequence of the outbreeding globe artichoke constructed de novo incorporating a phase-aware low-pass sequencing strategy of F1 progeny.</title>
        <authorList>
            <person name="Scaglione D."/>
            <person name="Reyes-Chin-Wo S."/>
            <person name="Acquadro A."/>
            <person name="Froenicke L."/>
            <person name="Portis E."/>
            <person name="Beitel C."/>
            <person name="Tirone M."/>
            <person name="Mauro R."/>
            <person name="Lo Monaco A."/>
            <person name="Mauromicale G."/>
            <person name="Faccioli P."/>
            <person name="Cattivelli L."/>
            <person name="Rieseberg L."/>
            <person name="Michelmore R."/>
            <person name="Lanteri S."/>
        </authorList>
    </citation>
    <scope>NUCLEOTIDE SEQUENCE [LARGE SCALE GENOMIC DNA]</scope>
    <source>
        <strain evidence="5">2C</strain>
    </source>
</reference>
<feature type="region of interest" description="Disordered" evidence="3">
    <location>
        <begin position="1"/>
        <end position="34"/>
    </location>
</feature>
<dbReference type="GO" id="GO:0003723">
    <property type="term" value="F:RNA binding"/>
    <property type="evidence" value="ECO:0007669"/>
    <property type="project" value="UniProtKB-UniRule"/>
</dbReference>
<feature type="compositionally biased region" description="Polar residues" evidence="3">
    <location>
        <begin position="23"/>
        <end position="34"/>
    </location>
</feature>
<evidence type="ECO:0000256" key="2">
    <source>
        <dbReference type="PROSITE-ProRule" id="PRU00332"/>
    </source>
</evidence>
<dbReference type="GO" id="GO:0005737">
    <property type="term" value="C:cytoplasm"/>
    <property type="evidence" value="ECO:0007669"/>
    <property type="project" value="UniProtKB-ARBA"/>
</dbReference>
<evidence type="ECO:0000256" key="1">
    <source>
        <dbReference type="ARBA" id="ARBA00022884"/>
    </source>
</evidence>